<evidence type="ECO:0000259" key="7">
    <source>
        <dbReference type="PROSITE" id="PS50111"/>
    </source>
</evidence>
<evidence type="ECO:0000256" key="2">
    <source>
        <dbReference type="ARBA" id="ARBA00023224"/>
    </source>
</evidence>
<keyword evidence="6" id="KW-0472">Membrane</keyword>
<reference evidence="9 10" key="1">
    <citation type="submission" date="2016-07" db="EMBL/GenBank/DDBJ databases">
        <title>Whole-genome of two Shewanella species isolated from a digestive organ of sea cucumber Apostichopus japonicus Selenka 1867.</title>
        <authorList>
            <person name="Hong H.-H."/>
            <person name="Choi H."/>
            <person name="Cheon S."/>
            <person name="Oh J.-S."/>
            <person name="Lee H.-G."/>
            <person name="Park C."/>
        </authorList>
    </citation>
    <scope>NUCLEOTIDE SEQUENCE [LARGE SCALE GENOMIC DNA]</scope>
    <source>
        <strain evidence="9 10">CSB03KR</strain>
    </source>
</reference>
<feature type="domain" description="Methyl-accepting transducer" evidence="7">
    <location>
        <begin position="301"/>
        <end position="537"/>
    </location>
</feature>
<proteinExistence type="inferred from homology"/>
<dbReference type="AlphaFoldDB" id="A0A1E5IQ37"/>
<dbReference type="PROSITE" id="PS50111">
    <property type="entry name" value="CHEMOTAXIS_TRANSDUC_2"/>
    <property type="match status" value="1"/>
</dbReference>
<evidence type="ECO:0000313" key="10">
    <source>
        <dbReference type="Proteomes" id="UP000095230"/>
    </source>
</evidence>
<comment type="caution">
    <text evidence="9">The sequence shown here is derived from an EMBL/GenBank/DDBJ whole genome shotgun (WGS) entry which is preliminary data.</text>
</comment>
<dbReference type="GO" id="GO:0007165">
    <property type="term" value="P:signal transduction"/>
    <property type="evidence" value="ECO:0007669"/>
    <property type="project" value="UniProtKB-KW"/>
</dbReference>
<protein>
    <submittedName>
        <fullName evidence="9">Chemotaxis protein</fullName>
    </submittedName>
</protein>
<feature type="transmembrane region" description="Helical" evidence="6">
    <location>
        <begin position="32"/>
        <end position="50"/>
    </location>
</feature>
<dbReference type="PROSITE" id="PS50885">
    <property type="entry name" value="HAMP"/>
    <property type="match status" value="1"/>
</dbReference>
<feature type="domain" description="HAMP" evidence="8">
    <location>
        <begin position="244"/>
        <end position="296"/>
    </location>
</feature>
<evidence type="ECO:0000256" key="4">
    <source>
        <dbReference type="PROSITE-ProRule" id="PRU00284"/>
    </source>
</evidence>
<dbReference type="CDD" id="cd06225">
    <property type="entry name" value="HAMP"/>
    <property type="match status" value="1"/>
</dbReference>
<comment type="similarity">
    <text evidence="3">Belongs to the methyl-accepting chemotaxis (MCP) protein family.</text>
</comment>
<evidence type="ECO:0000256" key="1">
    <source>
        <dbReference type="ARBA" id="ARBA00004370"/>
    </source>
</evidence>
<dbReference type="InterPro" id="IPR004089">
    <property type="entry name" value="MCPsignal_dom"/>
</dbReference>
<dbReference type="SUPFAM" id="SSF58104">
    <property type="entry name" value="Methyl-accepting chemotaxis protein (MCP) signaling domain"/>
    <property type="match status" value="1"/>
</dbReference>
<evidence type="ECO:0000256" key="6">
    <source>
        <dbReference type="SAM" id="Phobius"/>
    </source>
</evidence>
<feature type="coiled-coil region" evidence="5">
    <location>
        <begin position="501"/>
        <end position="528"/>
    </location>
</feature>
<keyword evidence="6" id="KW-0812">Transmembrane</keyword>
<keyword evidence="2 4" id="KW-0807">Transducer</keyword>
<sequence length="573" mass="62212">MSATHTQFEQEKIGQGNDPEMVFFERIKSVRFQLKLNVFLVVIALIFLGYKGISGMQDAGDSIGELYQEGMQHSIRAGKVLNELEKARSGLLLGFQHDPNSQFADMHNHPLSFHIDATEASIQLLHSIVDNEILSSDLDDDERQQVNQLVNLLDKVTEDGFKPALQALRAGDYSLSNQLLLTQINPLFKDITAQAQSFLDLQIDEAKQSFELSQSNVSVYIVLVAIFSGISMLVIIFSSTLIIRRVSDSVTQLESTAIEIASGNLTKRIALDGNDEFSHIADYVNRITRGFQQAVNNTHQSTSRLASSAEENAVVSTQTQRNVLDQQQQTQLIATAIHEFTATVREVAQSAAAAATASEEANSAAHGAQVVVNESISVIEALAEKLDGASEAMTLLAQHSNEIGTVVDVIQGISEQTNLLALNAAIEAARAGEQGRGFAVVADEVRSLAKRTQDSTEEIQKMIQRLQHGAQSSMQMMQSGTEQVKLSVDKSQSVRNALVQIMDSIEQINALNAQIATASEEQSSVTEEININITNISDISDQTAAGAQQSSAATADLAKLAESMEADIAHYKV</sequence>
<evidence type="ECO:0000256" key="5">
    <source>
        <dbReference type="SAM" id="Coils"/>
    </source>
</evidence>
<accession>A0A1E5IQ37</accession>
<name>A0A1E5IQ37_SHECO</name>
<organism evidence="9 10">
    <name type="scientific">Shewanella colwelliana</name>
    <name type="common">Alteromonas colwelliana</name>
    <dbReference type="NCBI Taxonomy" id="23"/>
    <lineage>
        <taxon>Bacteria</taxon>
        <taxon>Pseudomonadati</taxon>
        <taxon>Pseudomonadota</taxon>
        <taxon>Gammaproteobacteria</taxon>
        <taxon>Alteromonadales</taxon>
        <taxon>Shewanellaceae</taxon>
        <taxon>Shewanella</taxon>
    </lineage>
</organism>
<dbReference type="PRINTS" id="PR00260">
    <property type="entry name" value="CHEMTRNSDUCR"/>
</dbReference>
<dbReference type="Proteomes" id="UP000095230">
    <property type="component" value="Unassembled WGS sequence"/>
</dbReference>
<comment type="subcellular location">
    <subcellularLocation>
        <location evidence="1">Membrane</location>
    </subcellularLocation>
</comment>
<dbReference type="Gene3D" id="1.10.287.950">
    <property type="entry name" value="Methyl-accepting chemotaxis protein"/>
    <property type="match status" value="1"/>
</dbReference>
<keyword evidence="5" id="KW-0175">Coiled coil</keyword>
<evidence type="ECO:0000313" key="9">
    <source>
        <dbReference type="EMBL" id="OEG72671.1"/>
    </source>
</evidence>
<keyword evidence="6" id="KW-1133">Transmembrane helix</keyword>
<dbReference type="PANTHER" id="PTHR32089:SF120">
    <property type="entry name" value="METHYL-ACCEPTING CHEMOTAXIS PROTEIN TLPQ"/>
    <property type="match status" value="1"/>
</dbReference>
<dbReference type="SMART" id="SM00283">
    <property type="entry name" value="MA"/>
    <property type="match status" value="1"/>
</dbReference>
<dbReference type="Pfam" id="PF00672">
    <property type="entry name" value="HAMP"/>
    <property type="match status" value="1"/>
</dbReference>
<dbReference type="GO" id="GO:0006935">
    <property type="term" value="P:chemotaxis"/>
    <property type="evidence" value="ECO:0007669"/>
    <property type="project" value="InterPro"/>
</dbReference>
<dbReference type="OrthoDB" id="9781845at2"/>
<dbReference type="FunFam" id="1.10.287.950:FF:000001">
    <property type="entry name" value="Methyl-accepting chemotaxis sensory transducer"/>
    <property type="match status" value="1"/>
</dbReference>
<dbReference type="EMBL" id="MCBT01000046">
    <property type="protein sequence ID" value="OEG72671.1"/>
    <property type="molecule type" value="Genomic_DNA"/>
</dbReference>
<feature type="transmembrane region" description="Helical" evidence="6">
    <location>
        <begin position="217"/>
        <end position="243"/>
    </location>
</feature>
<dbReference type="CDD" id="cd11386">
    <property type="entry name" value="MCP_signal"/>
    <property type="match status" value="1"/>
</dbReference>
<dbReference type="GO" id="GO:0016020">
    <property type="term" value="C:membrane"/>
    <property type="evidence" value="ECO:0007669"/>
    <property type="project" value="UniProtKB-SubCell"/>
</dbReference>
<dbReference type="RefSeq" id="WP_069671804.1">
    <property type="nucleotide sequence ID" value="NZ_MCBT01000046.1"/>
</dbReference>
<dbReference type="PANTHER" id="PTHR32089">
    <property type="entry name" value="METHYL-ACCEPTING CHEMOTAXIS PROTEIN MCPB"/>
    <property type="match status" value="1"/>
</dbReference>
<dbReference type="InterPro" id="IPR004090">
    <property type="entry name" value="Chemotax_Me-accpt_rcpt"/>
</dbReference>
<evidence type="ECO:0000259" key="8">
    <source>
        <dbReference type="PROSITE" id="PS50885"/>
    </source>
</evidence>
<dbReference type="GO" id="GO:0004888">
    <property type="term" value="F:transmembrane signaling receptor activity"/>
    <property type="evidence" value="ECO:0007669"/>
    <property type="project" value="InterPro"/>
</dbReference>
<evidence type="ECO:0000256" key="3">
    <source>
        <dbReference type="ARBA" id="ARBA00029447"/>
    </source>
</evidence>
<dbReference type="InterPro" id="IPR003660">
    <property type="entry name" value="HAMP_dom"/>
</dbReference>
<dbReference type="SMART" id="SM00304">
    <property type="entry name" value="HAMP"/>
    <property type="match status" value="1"/>
</dbReference>
<gene>
    <name evidence="9" type="ORF">BEL05_10350</name>
</gene>
<dbReference type="Pfam" id="PF00015">
    <property type="entry name" value="MCPsignal"/>
    <property type="match status" value="1"/>
</dbReference>
<dbReference type="STRING" id="23.BEL05_10350"/>